<dbReference type="SUPFAM" id="SSF46894">
    <property type="entry name" value="C-terminal effector domain of the bipartite response regulators"/>
    <property type="match status" value="1"/>
</dbReference>
<feature type="non-terminal residue" evidence="2">
    <location>
        <position position="1"/>
    </location>
</feature>
<dbReference type="EMBL" id="PEMJ01000111">
    <property type="protein sequence ID" value="RTI15938.1"/>
    <property type="molecule type" value="Genomic_DNA"/>
</dbReference>
<dbReference type="GO" id="GO:0003677">
    <property type="term" value="F:DNA binding"/>
    <property type="evidence" value="ECO:0007669"/>
    <property type="project" value="InterPro"/>
</dbReference>
<accession>A0A430V0X9</accession>
<dbReference type="Gene3D" id="1.10.10.10">
    <property type="entry name" value="Winged helix-like DNA-binding domain superfamily/Winged helix DNA-binding domain"/>
    <property type="match status" value="1"/>
</dbReference>
<gene>
    <name evidence="2" type="ORF">CSW27_04975</name>
</gene>
<sequence>LHPRPEEREERLYWHAARYRLLREEEDLEALLSLTDARERVLPGLVPLGLLPRKRPELARAYPLEEVLRSGWKEAVALRLAEIPPLRVEVLGGFRVRNPLGGVELKGKAREVFALLLLGLPREEVAYALWPDLSEEAALNNLYVWLNRLRKALEPWGLPTYLDEEGLRHLACDLHALEEALWREDAEAAFALYREPLFPGLDHPLLDRKREAVFHRVRALFLQKGEPRYLERLLELDPLDEEALLPLVEGCLARGQRARALAHLERYRKKLWEELGERPPPRVEALFRRLSG</sequence>
<organism evidence="2 3">
    <name type="scientific">Thermus scotoductus</name>
    <dbReference type="NCBI Taxonomy" id="37636"/>
    <lineage>
        <taxon>Bacteria</taxon>
        <taxon>Thermotogati</taxon>
        <taxon>Deinococcota</taxon>
        <taxon>Deinococci</taxon>
        <taxon>Thermales</taxon>
        <taxon>Thermaceae</taxon>
        <taxon>Thermus</taxon>
    </lineage>
</organism>
<dbReference type="SUPFAM" id="SSF48452">
    <property type="entry name" value="TPR-like"/>
    <property type="match status" value="1"/>
</dbReference>
<dbReference type="Proteomes" id="UP000287155">
    <property type="component" value="Unassembled WGS sequence"/>
</dbReference>
<dbReference type="InterPro" id="IPR011990">
    <property type="entry name" value="TPR-like_helical_dom_sf"/>
</dbReference>
<dbReference type="AlphaFoldDB" id="A0A430V0X9"/>
<dbReference type="InterPro" id="IPR016032">
    <property type="entry name" value="Sig_transdc_resp-reg_C-effctor"/>
</dbReference>
<evidence type="ECO:0000313" key="2">
    <source>
        <dbReference type="EMBL" id="RTI15938.1"/>
    </source>
</evidence>
<proteinExistence type="predicted"/>
<dbReference type="SMART" id="SM01043">
    <property type="entry name" value="BTAD"/>
    <property type="match status" value="1"/>
</dbReference>
<protein>
    <submittedName>
        <fullName evidence="2">Transcriptional regulator</fullName>
    </submittedName>
</protein>
<dbReference type="InterPro" id="IPR036388">
    <property type="entry name" value="WH-like_DNA-bd_sf"/>
</dbReference>
<feature type="domain" description="Bacterial transcriptional activator" evidence="1">
    <location>
        <begin position="172"/>
        <end position="291"/>
    </location>
</feature>
<reference evidence="2 3" key="1">
    <citation type="journal article" date="2019" name="Extremophiles">
        <title>Biogeography of thermophiles and predominance of Thermus scotoductus in domestic water heaters.</title>
        <authorList>
            <person name="Wilpiszeski R.L."/>
            <person name="Zhang Z."/>
            <person name="House C.H."/>
        </authorList>
    </citation>
    <scope>NUCLEOTIDE SEQUENCE [LARGE SCALE GENOMIC DNA]</scope>
    <source>
        <strain evidence="2 3">14_S14</strain>
    </source>
</reference>
<dbReference type="InterPro" id="IPR005158">
    <property type="entry name" value="BTAD"/>
</dbReference>
<dbReference type="PANTHER" id="PTHR35807">
    <property type="entry name" value="TRANSCRIPTIONAL REGULATOR REDD-RELATED"/>
    <property type="match status" value="1"/>
</dbReference>
<evidence type="ECO:0000313" key="3">
    <source>
        <dbReference type="Proteomes" id="UP000287155"/>
    </source>
</evidence>
<dbReference type="GO" id="GO:0006355">
    <property type="term" value="P:regulation of DNA-templated transcription"/>
    <property type="evidence" value="ECO:0007669"/>
    <property type="project" value="InterPro"/>
</dbReference>
<comment type="caution">
    <text evidence="2">The sequence shown here is derived from an EMBL/GenBank/DDBJ whole genome shotgun (WGS) entry which is preliminary data.</text>
</comment>
<evidence type="ECO:0000259" key="1">
    <source>
        <dbReference type="SMART" id="SM01043"/>
    </source>
</evidence>
<dbReference type="Pfam" id="PF03704">
    <property type="entry name" value="BTAD"/>
    <property type="match status" value="1"/>
</dbReference>
<dbReference type="Gene3D" id="1.25.40.10">
    <property type="entry name" value="Tetratricopeptide repeat domain"/>
    <property type="match status" value="1"/>
</dbReference>
<dbReference type="RefSeq" id="WP_301336732.1">
    <property type="nucleotide sequence ID" value="NZ_PEMJ01000111.1"/>
</dbReference>
<dbReference type="InterPro" id="IPR051677">
    <property type="entry name" value="AfsR-DnrI-RedD_regulator"/>
</dbReference>
<name>A0A430V0X9_THESC</name>